<evidence type="ECO:0000313" key="2">
    <source>
        <dbReference type="Proteomes" id="UP000616839"/>
    </source>
</evidence>
<dbReference type="RefSeq" id="WP_192139622.1">
    <property type="nucleotide sequence ID" value="NZ_JACYXZ010000001.1"/>
</dbReference>
<sequence>MVADEGLRELRAVPLPGISRHSGRVLGDLLAAQRQAARDADWPALLGTSLTLLGAGQGHAVAVRAVRSSDGTLAEDALTGVGEVLDGLRQLAARPDHEAQAEGIRALLQESDAGLAARAAPLLDQVAAGAVDPSAFEEGERLADLLGQAPGTDVEAGLCVAAVTRGLLGVVHGTLNTTRPTDPDPAGAERRLATLRSIVDRVDGALTTAERSLFDACAGGERDEIAAAAVALARRAQDLLVHFAAAQAEGAALARTLRSAGRNADAERVGRALARGGRLVRRAVADAAVGTRLDLDLALRVLPPAVADLTDTAGLAFAAALPDGRNTEIAHLGPDDDGDLVEVAGFVTAASAAREPDGKLVGRVTLLDPSSGSSVELSLLFVHPAHAGLTLDGYAVAHGRYRSASERLDGGPGVEVDVLAPTALSRESWQARLWFSATPWLHPWRGRLHLDWSLGTHSAGPDDFEDATRGAAELILTPFTRTENL</sequence>
<name>A0A927K5N9_9ACTN</name>
<reference evidence="1" key="1">
    <citation type="submission" date="2020-09" db="EMBL/GenBank/DDBJ databases">
        <title>Nocardioides sp. strain MJB4 16S ribosomal RNA gene Genome sequencing and assembly.</title>
        <authorList>
            <person name="Kim I."/>
        </authorList>
    </citation>
    <scope>NUCLEOTIDE SEQUENCE</scope>
    <source>
        <strain evidence="1">MJB4</strain>
    </source>
</reference>
<accession>A0A927K5N9</accession>
<gene>
    <name evidence="1" type="ORF">IE331_00955</name>
</gene>
<proteinExistence type="predicted"/>
<keyword evidence="2" id="KW-1185">Reference proteome</keyword>
<dbReference type="Proteomes" id="UP000616839">
    <property type="component" value="Unassembled WGS sequence"/>
</dbReference>
<dbReference type="EMBL" id="JACYXZ010000001">
    <property type="protein sequence ID" value="MBD8868180.1"/>
    <property type="molecule type" value="Genomic_DNA"/>
</dbReference>
<protein>
    <submittedName>
        <fullName evidence="1">Uncharacterized protein</fullName>
    </submittedName>
</protein>
<evidence type="ECO:0000313" key="1">
    <source>
        <dbReference type="EMBL" id="MBD8868180.1"/>
    </source>
</evidence>
<dbReference type="AlphaFoldDB" id="A0A927K5N9"/>
<organism evidence="1 2">
    <name type="scientific">Nocardioides donggukensis</name>
    <dbReference type="NCBI Taxonomy" id="2774019"/>
    <lineage>
        <taxon>Bacteria</taxon>
        <taxon>Bacillati</taxon>
        <taxon>Actinomycetota</taxon>
        <taxon>Actinomycetes</taxon>
        <taxon>Propionibacteriales</taxon>
        <taxon>Nocardioidaceae</taxon>
        <taxon>Nocardioides</taxon>
    </lineage>
</organism>
<comment type="caution">
    <text evidence="1">The sequence shown here is derived from an EMBL/GenBank/DDBJ whole genome shotgun (WGS) entry which is preliminary data.</text>
</comment>